<feature type="region of interest" description="Disordered" evidence="1">
    <location>
        <begin position="61"/>
        <end position="81"/>
    </location>
</feature>
<feature type="compositionally biased region" description="Basic residues" evidence="1">
    <location>
        <begin position="9"/>
        <end position="27"/>
    </location>
</feature>
<comment type="caution">
    <text evidence="2">The sequence shown here is derived from an EMBL/GenBank/DDBJ whole genome shotgun (WGS) entry which is preliminary data.</text>
</comment>
<dbReference type="EMBL" id="JAUKUD010000006">
    <property type="protein sequence ID" value="KAK0740548.1"/>
    <property type="molecule type" value="Genomic_DNA"/>
</dbReference>
<feature type="region of interest" description="Disordered" evidence="1">
    <location>
        <begin position="175"/>
        <end position="228"/>
    </location>
</feature>
<keyword evidence="3" id="KW-1185">Reference proteome</keyword>
<feature type="region of interest" description="Disordered" evidence="1">
    <location>
        <begin position="107"/>
        <end position="154"/>
    </location>
</feature>
<gene>
    <name evidence="2" type="ORF">B0T18DRAFT_211371</name>
</gene>
<feature type="region of interest" description="Disordered" evidence="1">
    <location>
        <begin position="1"/>
        <end position="33"/>
    </location>
</feature>
<feature type="compositionally biased region" description="Low complexity" evidence="1">
    <location>
        <begin position="184"/>
        <end position="201"/>
    </location>
</feature>
<evidence type="ECO:0000313" key="3">
    <source>
        <dbReference type="Proteomes" id="UP001172155"/>
    </source>
</evidence>
<organism evidence="2 3">
    <name type="scientific">Schizothecium vesticola</name>
    <dbReference type="NCBI Taxonomy" id="314040"/>
    <lineage>
        <taxon>Eukaryota</taxon>
        <taxon>Fungi</taxon>
        <taxon>Dikarya</taxon>
        <taxon>Ascomycota</taxon>
        <taxon>Pezizomycotina</taxon>
        <taxon>Sordariomycetes</taxon>
        <taxon>Sordariomycetidae</taxon>
        <taxon>Sordariales</taxon>
        <taxon>Schizotheciaceae</taxon>
        <taxon>Schizothecium</taxon>
    </lineage>
</organism>
<sequence>MQPTPSSKKLAKQRKGLQRANSRRPHTRPSEVHAGCCDDSPIVLCLIAPMRLYSRRSDRTVIGRGGSRCSAHEDDSEGGPRIHIEIHDVAEAFSKRGSRSKWFKARHRENPEDGGGAVRPQHPHQSPGQAEEGCQPGLSELGSSVPSQQPALTHGSCGPSLMRLLLRYRLPSLGSEGGEGSGFRGPRPGSGTSSKSKGVSEATKSGRGVAEAGSGVVLSLGGIHGRAA</sequence>
<evidence type="ECO:0000256" key="1">
    <source>
        <dbReference type="SAM" id="MobiDB-lite"/>
    </source>
</evidence>
<dbReference type="Proteomes" id="UP001172155">
    <property type="component" value="Unassembled WGS sequence"/>
</dbReference>
<name>A0AA40JZ79_9PEZI</name>
<protein>
    <submittedName>
        <fullName evidence="2">Uncharacterized protein</fullName>
    </submittedName>
</protein>
<evidence type="ECO:0000313" key="2">
    <source>
        <dbReference type="EMBL" id="KAK0740548.1"/>
    </source>
</evidence>
<proteinExistence type="predicted"/>
<feature type="compositionally biased region" description="Basic and acidic residues" evidence="1">
    <location>
        <begin position="70"/>
        <end position="81"/>
    </location>
</feature>
<feature type="compositionally biased region" description="Polar residues" evidence="1">
    <location>
        <begin position="141"/>
        <end position="151"/>
    </location>
</feature>
<reference evidence="2" key="1">
    <citation type="submission" date="2023-06" db="EMBL/GenBank/DDBJ databases">
        <title>Genome-scale phylogeny and comparative genomics of the fungal order Sordariales.</title>
        <authorList>
            <consortium name="Lawrence Berkeley National Laboratory"/>
            <person name="Hensen N."/>
            <person name="Bonometti L."/>
            <person name="Westerberg I."/>
            <person name="Brannstrom I.O."/>
            <person name="Guillou S."/>
            <person name="Cros-Aarteil S."/>
            <person name="Calhoun S."/>
            <person name="Haridas S."/>
            <person name="Kuo A."/>
            <person name="Mondo S."/>
            <person name="Pangilinan J."/>
            <person name="Riley R."/>
            <person name="LaButti K."/>
            <person name="Andreopoulos B."/>
            <person name="Lipzen A."/>
            <person name="Chen C."/>
            <person name="Yanf M."/>
            <person name="Daum C."/>
            <person name="Ng V."/>
            <person name="Clum A."/>
            <person name="Steindorff A."/>
            <person name="Ohm R."/>
            <person name="Martin F."/>
            <person name="Silar P."/>
            <person name="Natvig D."/>
            <person name="Lalanne C."/>
            <person name="Gautier V."/>
            <person name="Ament-velasquez S.L."/>
            <person name="Kruys A."/>
            <person name="Hutchinson M.I."/>
            <person name="Powell A.J."/>
            <person name="Barry K."/>
            <person name="Miller A.N."/>
            <person name="Grigoriev I.V."/>
            <person name="Debuchy R."/>
            <person name="Gladieux P."/>
            <person name="Thoren M.H."/>
            <person name="Johannesson H."/>
        </authorList>
    </citation>
    <scope>NUCLEOTIDE SEQUENCE</scope>
    <source>
        <strain evidence="2">SMH3187-1</strain>
    </source>
</reference>
<dbReference type="AlphaFoldDB" id="A0AA40JZ79"/>
<accession>A0AA40JZ79</accession>